<protein>
    <submittedName>
        <fullName evidence="2">Uncharacterized protein</fullName>
    </submittedName>
</protein>
<keyword evidence="1" id="KW-0472">Membrane</keyword>
<feature type="transmembrane region" description="Helical" evidence="1">
    <location>
        <begin position="12"/>
        <end position="36"/>
    </location>
</feature>
<comment type="caution">
    <text evidence="2">The sequence shown here is derived from an EMBL/GenBank/DDBJ whole genome shotgun (WGS) entry which is preliminary data.</text>
</comment>
<keyword evidence="1" id="KW-1133">Transmembrane helix</keyword>
<name>X1QF47_9ZZZZ</name>
<dbReference type="EMBL" id="BARV01041725">
    <property type="protein sequence ID" value="GAI53436.1"/>
    <property type="molecule type" value="Genomic_DNA"/>
</dbReference>
<organism evidence="2">
    <name type="scientific">marine sediment metagenome</name>
    <dbReference type="NCBI Taxonomy" id="412755"/>
    <lineage>
        <taxon>unclassified sequences</taxon>
        <taxon>metagenomes</taxon>
        <taxon>ecological metagenomes</taxon>
    </lineage>
</organism>
<dbReference type="AlphaFoldDB" id="X1QF47"/>
<evidence type="ECO:0000313" key="2">
    <source>
        <dbReference type="EMBL" id="GAI53436.1"/>
    </source>
</evidence>
<proteinExistence type="predicted"/>
<feature type="non-terminal residue" evidence="2">
    <location>
        <position position="143"/>
    </location>
</feature>
<reference evidence="2" key="1">
    <citation type="journal article" date="2014" name="Front. Microbiol.">
        <title>High frequency of phylogenetically diverse reductive dehalogenase-homologous genes in deep subseafloor sedimentary metagenomes.</title>
        <authorList>
            <person name="Kawai M."/>
            <person name="Futagami T."/>
            <person name="Toyoda A."/>
            <person name="Takaki Y."/>
            <person name="Nishi S."/>
            <person name="Hori S."/>
            <person name="Arai W."/>
            <person name="Tsubouchi T."/>
            <person name="Morono Y."/>
            <person name="Uchiyama I."/>
            <person name="Ito T."/>
            <person name="Fujiyama A."/>
            <person name="Inagaki F."/>
            <person name="Takami H."/>
        </authorList>
    </citation>
    <scope>NUCLEOTIDE SEQUENCE</scope>
    <source>
        <strain evidence="2">Expedition CK06-06</strain>
    </source>
</reference>
<feature type="transmembrane region" description="Helical" evidence="1">
    <location>
        <begin position="42"/>
        <end position="60"/>
    </location>
</feature>
<feature type="non-terminal residue" evidence="2">
    <location>
        <position position="1"/>
    </location>
</feature>
<gene>
    <name evidence="2" type="ORF">S06H3_63040</name>
</gene>
<accession>X1QF47</accession>
<keyword evidence="1" id="KW-0812">Transmembrane</keyword>
<evidence type="ECO:0000256" key="1">
    <source>
        <dbReference type="SAM" id="Phobius"/>
    </source>
</evidence>
<sequence>PEEEKEPLDTEASYKILLALLSMFIAIGVSLISFSFMEISTLILAGVTMTIVLATTAALLRLKEEQEESGVSRTSMLKKYRKFENQITKILEGFGRLTREPELKKDNKIIRPDFSLEVGRKTFLIEAKMLRPFIPKSLIERLN</sequence>